<sequence length="98" mass="11327">MKGIKPVSEWKETLTPILLSKQEEFRLLGYRSATAEDIWRCVNKKLWKNNPEKRLHAAVQDVLHLSNNQYVSYITVEAYENDDLMESIKAVDSGSSEK</sequence>
<organism evidence="1 2">
    <name type="scientific">Halobacillus campisalis</name>
    <dbReference type="NCBI Taxonomy" id="435909"/>
    <lineage>
        <taxon>Bacteria</taxon>
        <taxon>Bacillati</taxon>
        <taxon>Bacillota</taxon>
        <taxon>Bacilli</taxon>
        <taxon>Bacillales</taxon>
        <taxon>Bacillaceae</taxon>
        <taxon>Halobacillus</taxon>
    </lineage>
</organism>
<reference evidence="2" key="1">
    <citation type="journal article" date="2019" name="Int. J. Syst. Evol. Microbiol.">
        <title>The Global Catalogue of Microorganisms (GCM) 10K type strain sequencing project: providing services to taxonomists for standard genome sequencing and annotation.</title>
        <authorList>
            <consortium name="The Broad Institute Genomics Platform"/>
            <consortium name="The Broad Institute Genome Sequencing Center for Infectious Disease"/>
            <person name="Wu L."/>
            <person name="Ma J."/>
        </authorList>
    </citation>
    <scope>NUCLEOTIDE SEQUENCE [LARGE SCALE GENOMIC DNA]</scope>
    <source>
        <strain evidence="2">CCUG 73951</strain>
    </source>
</reference>
<evidence type="ECO:0000313" key="2">
    <source>
        <dbReference type="Proteomes" id="UP001596494"/>
    </source>
</evidence>
<dbReference type="EMBL" id="JBHTBY010000006">
    <property type="protein sequence ID" value="MFC7320993.1"/>
    <property type="molecule type" value="Genomic_DNA"/>
</dbReference>
<keyword evidence="2" id="KW-1185">Reference proteome</keyword>
<comment type="caution">
    <text evidence="1">The sequence shown here is derived from an EMBL/GenBank/DDBJ whole genome shotgun (WGS) entry which is preliminary data.</text>
</comment>
<dbReference type="Proteomes" id="UP001596494">
    <property type="component" value="Unassembled WGS sequence"/>
</dbReference>
<name>A0ABW2K494_9BACI</name>
<evidence type="ECO:0000313" key="1">
    <source>
        <dbReference type="EMBL" id="MFC7320993.1"/>
    </source>
</evidence>
<dbReference type="Pfam" id="PF13797">
    <property type="entry name" value="Post_transc_reg"/>
    <property type="match status" value="1"/>
</dbReference>
<proteinExistence type="predicted"/>
<dbReference type="RefSeq" id="WP_289214543.1">
    <property type="nucleotide sequence ID" value="NZ_JAPVRC010000001.1"/>
</dbReference>
<protein>
    <submittedName>
        <fullName evidence="1">Post-transcriptional regulator</fullName>
    </submittedName>
</protein>
<accession>A0ABW2K494</accession>
<dbReference type="InterPro" id="IPR025716">
    <property type="entry name" value="Post-transcriptional_regulator"/>
</dbReference>
<gene>
    <name evidence="1" type="ORF">ACFQMN_08885</name>
</gene>